<reference evidence="12 13" key="1">
    <citation type="submission" date="2016-10" db="EMBL/GenBank/DDBJ databases">
        <authorList>
            <person name="de Groot N.N."/>
        </authorList>
    </citation>
    <scope>NUCLEOTIDE SEQUENCE [LARGE SCALE GENOMIC DNA]</scope>
    <source>
        <strain evidence="12 13">DSM 28286</strain>
    </source>
</reference>
<protein>
    <recommendedName>
        <fullName evidence="10">Phosphate transport system permease protein</fullName>
    </recommendedName>
</protein>
<gene>
    <name evidence="12" type="ORF">SAMN05444277_11473</name>
</gene>
<dbReference type="Gene3D" id="1.10.3720.10">
    <property type="entry name" value="MetI-like"/>
    <property type="match status" value="1"/>
</dbReference>
<evidence type="ECO:0000313" key="13">
    <source>
        <dbReference type="Proteomes" id="UP000199031"/>
    </source>
</evidence>
<accession>A0A1I5YVE9</accession>
<evidence type="ECO:0000256" key="3">
    <source>
        <dbReference type="ARBA" id="ARBA00022448"/>
    </source>
</evidence>
<dbReference type="AlphaFoldDB" id="A0A1I5YVE9"/>
<keyword evidence="3 9" id="KW-0813">Transport</keyword>
<keyword evidence="6 9" id="KW-0812">Transmembrane</keyword>
<feature type="transmembrane region" description="Helical" evidence="9">
    <location>
        <begin position="266"/>
        <end position="289"/>
    </location>
</feature>
<evidence type="ECO:0000313" key="12">
    <source>
        <dbReference type="EMBL" id="SFQ48206.1"/>
    </source>
</evidence>
<keyword evidence="7 9" id="KW-1133">Transmembrane helix</keyword>
<sequence length="295" mass="32528">MLLSRKLTDNISSKWMVTCLTFCLLLPLAIGTGLVFKSTPLLSEHRLSELVFSKDWFPSDNRFGFWSFIVSSVWVTVLSLIISIPLCLLSAIYLTQYAPKWFLKFMRPVIDILAGIPSVVYGVWGLLIVVPLVGDKIAPFFGKESLGYSLLAGAIVLAVMSIPYILNMLLEVFRQMPVELGEASLALGATKWETIKHSFLRKGSTGIISAFGLGFSKALGETIAVLMVVGNVVQIPKSMFDSGYTLPGLIANNYGEMMSIPSYDSALMFGALLLFVIIVIINVIFRYIIYKSEAL</sequence>
<feature type="transmembrane region" description="Helical" evidence="9">
    <location>
        <begin position="112"/>
        <end position="134"/>
    </location>
</feature>
<keyword evidence="8 9" id="KW-0472">Membrane</keyword>
<name>A0A1I5YVE9_9BACT</name>
<evidence type="ECO:0000259" key="11">
    <source>
        <dbReference type="PROSITE" id="PS50928"/>
    </source>
</evidence>
<dbReference type="PANTHER" id="PTHR30425">
    <property type="entry name" value="PHOSPHATE TRANSPORT SYSTEM PERMEASE PROTEIN PST"/>
    <property type="match status" value="1"/>
</dbReference>
<dbReference type="PANTHER" id="PTHR30425:SF1">
    <property type="entry name" value="PHOSPHATE TRANSPORT SYSTEM PERMEASE PROTEIN PSTC"/>
    <property type="match status" value="1"/>
</dbReference>
<comment type="caution">
    <text evidence="10">Lacks conserved residue(s) required for the propagation of feature annotation.</text>
</comment>
<dbReference type="NCBIfam" id="TIGR02138">
    <property type="entry name" value="phosphate_pstC"/>
    <property type="match status" value="1"/>
</dbReference>
<keyword evidence="5 10" id="KW-0592">Phosphate transport</keyword>
<evidence type="ECO:0000256" key="2">
    <source>
        <dbReference type="ARBA" id="ARBA00007069"/>
    </source>
</evidence>
<dbReference type="InterPro" id="IPR051124">
    <property type="entry name" value="Phosphate_Transport_Permease"/>
</dbReference>
<evidence type="ECO:0000256" key="7">
    <source>
        <dbReference type="ARBA" id="ARBA00022989"/>
    </source>
</evidence>
<feature type="domain" description="ABC transmembrane type-1" evidence="11">
    <location>
        <begin position="69"/>
        <end position="285"/>
    </location>
</feature>
<evidence type="ECO:0000256" key="5">
    <source>
        <dbReference type="ARBA" id="ARBA00022592"/>
    </source>
</evidence>
<evidence type="ECO:0000256" key="6">
    <source>
        <dbReference type="ARBA" id="ARBA00022692"/>
    </source>
</evidence>
<comment type="function">
    <text evidence="10">Part of the binding-protein-dependent transport system for phosphate; probably responsible for the translocation of the substrate across the membrane.</text>
</comment>
<feature type="transmembrane region" description="Helical" evidence="9">
    <location>
        <begin position="63"/>
        <end position="91"/>
    </location>
</feature>
<evidence type="ECO:0000256" key="4">
    <source>
        <dbReference type="ARBA" id="ARBA00022475"/>
    </source>
</evidence>
<evidence type="ECO:0000256" key="1">
    <source>
        <dbReference type="ARBA" id="ARBA00004651"/>
    </source>
</evidence>
<evidence type="ECO:0000256" key="9">
    <source>
        <dbReference type="RuleBase" id="RU363032"/>
    </source>
</evidence>
<dbReference type="InterPro" id="IPR035906">
    <property type="entry name" value="MetI-like_sf"/>
</dbReference>
<proteinExistence type="inferred from homology"/>
<dbReference type="GO" id="GO:0005886">
    <property type="term" value="C:plasma membrane"/>
    <property type="evidence" value="ECO:0007669"/>
    <property type="project" value="UniProtKB-SubCell"/>
</dbReference>
<comment type="similarity">
    <text evidence="2 10">Belongs to the binding-protein-dependent transport system permease family. CysTW subfamily.</text>
</comment>
<keyword evidence="13" id="KW-1185">Reference proteome</keyword>
<dbReference type="GO" id="GO:0006817">
    <property type="term" value="P:phosphate ion transport"/>
    <property type="evidence" value="ECO:0007669"/>
    <property type="project" value="UniProtKB-KW"/>
</dbReference>
<dbReference type="Proteomes" id="UP000199031">
    <property type="component" value="Unassembled WGS sequence"/>
</dbReference>
<evidence type="ECO:0000256" key="10">
    <source>
        <dbReference type="RuleBase" id="RU363054"/>
    </source>
</evidence>
<dbReference type="EMBL" id="FOXQ01000014">
    <property type="protein sequence ID" value="SFQ48206.1"/>
    <property type="molecule type" value="Genomic_DNA"/>
</dbReference>
<dbReference type="InterPro" id="IPR000515">
    <property type="entry name" value="MetI-like"/>
</dbReference>
<dbReference type="GO" id="GO:0005315">
    <property type="term" value="F:phosphate transmembrane transporter activity"/>
    <property type="evidence" value="ECO:0007669"/>
    <property type="project" value="InterPro"/>
</dbReference>
<dbReference type="RefSeq" id="WP_218148553.1">
    <property type="nucleotide sequence ID" value="NZ_FOXQ01000014.1"/>
</dbReference>
<comment type="subcellular location">
    <subcellularLocation>
        <location evidence="1 9">Cell membrane</location>
        <topology evidence="1 9">Multi-pass membrane protein</topology>
    </subcellularLocation>
</comment>
<keyword evidence="4 10" id="KW-1003">Cell membrane</keyword>
<dbReference type="PROSITE" id="PS50928">
    <property type="entry name" value="ABC_TM1"/>
    <property type="match status" value="1"/>
</dbReference>
<dbReference type="CDD" id="cd06261">
    <property type="entry name" value="TM_PBP2"/>
    <property type="match status" value="1"/>
</dbReference>
<dbReference type="SUPFAM" id="SSF161098">
    <property type="entry name" value="MetI-like"/>
    <property type="match status" value="1"/>
</dbReference>
<dbReference type="InterPro" id="IPR011864">
    <property type="entry name" value="Phosphate_PstC"/>
</dbReference>
<feature type="transmembrane region" description="Helical" evidence="9">
    <location>
        <begin position="146"/>
        <end position="166"/>
    </location>
</feature>
<organism evidence="12 13">
    <name type="scientific">Parafilimonas terrae</name>
    <dbReference type="NCBI Taxonomy" id="1465490"/>
    <lineage>
        <taxon>Bacteria</taxon>
        <taxon>Pseudomonadati</taxon>
        <taxon>Bacteroidota</taxon>
        <taxon>Chitinophagia</taxon>
        <taxon>Chitinophagales</taxon>
        <taxon>Chitinophagaceae</taxon>
        <taxon>Parafilimonas</taxon>
    </lineage>
</organism>
<feature type="transmembrane region" description="Helical" evidence="9">
    <location>
        <begin position="206"/>
        <end position="229"/>
    </location>
</feature>
<evidence type="ECO:0000256" key="8">
    <source>
        <dbReference type="ARBA" id="ARBA00023136"/>
    </source>
</evidence>
<dbReference type="STRING" id="1465490.SAMN05444277_11473"/>
<dbReference type="Pfam" id="PF00528">
    <property type="entry name" value="BPD_transp_1"/>
    <property type="match status" value="1"/>
</dbReference>